<evidence type="ECO:0000313" key="7">
    <source>
        <dbReference type="Proteomes" id="UP001434883"/>
    </source>
</evidence>
<reference evidence="6 7" key="1">
    <citation type="submission" date="2021-06" db="EMBL/GenBank/DDBJ databases">
        <authorList>
            <person name="Palmer J.M."/>
        </authorList>
    </citation>
    <scope>NUCLEOTIDE SEQUENCE [LARGE SCALE GENOMIC DNA]</scope>
    <source>
        <strain evidence="6 7">XC_2019</strain>
        <tissue evidence="6">Muscle</tissue>
    </source>
</reference>
<dbReference type="PANTHER" id="PTHR10605:SF72">
    <property type="entry name" value="HEPARAN SULFATE 3-O SULFOTRANSFERASE-B, ISOFORM A"/>
    <property type="match status" value="1"/>
</dbReference>
<dbReference type="PANTHER" id="PTHR10605">
    <property type="entry name" value="HEPARAN SULFATE SULFOTRANSFERASE"/>
    <property type="match status" value="1"/>
</dbReference>
<dbReference type="Gene3D" id="3.40.50.300">
    <property type="entry name" value="P-loop containing nucleotide triphosphate hydrolases"/>
    <property type="match status" value="1"/>
</dbReference>
<keyword evidence="4" id="KW-0732">Signal</keyword>
<evidence type="ECO:0000259" key="5">
    <source>
        <dbReference type="Pfam" id="PF00685"/>
    </source>
</evidence>
<feature type="signal peptide" evidence="4">
    <location>
        <begin position="1"/>
        <end position="18"/>
    </location>
</feature>
<keyword evidence="1 3" id="KW-0808">Transferase</keyword>
<dbReference type="Pfam" id="PF00685">
    <property type="entry name" value="Sulfotransfer_1"/>
    <property type="match status" value="1"/>
</dbReference>
<feature type="domain" description="Sulfotransferase" evidence="5">
    <location>
        <begin position="103"/>
        <end position="149"/>
    </location>
</feature>
<evidence type="ECO:0000256" key="1">
    <source>
        <dbReference type="ARBA" id="ARBA00022679"/>
    </source>
</evidence>
<gene>
    <name evidence="6" type="ORF">XENOCAPTIV_004522</name>
</gene>
<dbReference type="EMBL" id="JAHRIN010000146">
    <property type="protein sequence ID" value="MEQ2190662.1"/>
    <property type="molecule type" value="Genomic_DNA"/>
</dbReference>
<evidence type="ECO:0000256" key="2">
    <source>
        <dbReference type="ARBA" id="ARBA00023180"/>
    </source>
</evidence>
<dbReference type="InterPro" id="IPR027417">
    <property type="entry name" value="P-loop_NTPase"/>
</dbReference>
<keyword evidence="7" id="KW-1185">Reference proteome</keyword>
<dbReference type="InterPro" id="IPR000863">
    <property type="entry name" value="Sulfotransferase_dom"/>
</dbReference>
<feature type="chain" id="PRO_5047497143" description="Sulfotransferase" evidence="4">
    <location>
        <begin position="19"/>
        <end position="165"/>
    </location>
</feature>
<accession>A0ABV0Q564</accession>
<evidence type="ECO:0000313" key="6">
    <source>
        <dbReference type="EMBL" id="MEQ2190662.1"/>
    </source>
</evidence>
<dbReference type="SUPFAM" id="SSF52540">
    <property type="entry name" value="P-loop containing nucleoside triphosphate hydrolases"/>
    <property type="match status" value="1"/>
</dbReference>
<evidence type="ECO:0000256" key="4">
    <source>
        <dbReference type="SAM" id="SignalP"/>
    </source>
</evidence>
<comment type="caution">
    <text evidence="6">The sequence shown here is derived from an EMBL/GenBank/DDBJ whole genome shotgun (WGS) entry which is preliminary data.</text>
</comment>
<sequence length="165" mass="18824">MVLIFTYFFYCLTGLCDSAPRTLYSQKAADGGFDNLDERSQVLVDLRPPPPLQPGAQLHNRTAYPDAPQVDAEEQLQQYEQGSEKEANIIPVSNTYGTKRLPNAIIIGVKKGGTRALLEFLRIHPDVRAFGAEPHFFDRFYDRGLEWYSFMQYVPCVLRYRSKGL</sequence>
<dbReference type="EC" id="2.8.2.-" evidence="3"/>
<keyword evidence="2" id="KW-0325">Glycoprotein</keyword>
<dbReference type="Proteomes" id="UP001434883">
    <property type="component" value="Unassembled WGS sequence"/>
</dbReference>
<protein>
    <recommendedName>
        <fullName evidence="3">Sulfotransferase</fullName>
        <ecNumber evidence="3">2.8.2.-</ecNumber>
    </recommendedName>
</protein>
<name>A0ABV0Q564_9TELE</name>
<evidence type="ECO:0000256" key="3">
    <source>
        <dbReference type="RuleBase" id="RU361155"/>
    </source>
</evidence>
<organism evidence="6 7">
    <name type="scientific">Xenoophorus captivus</name>
    <dbReference type="NCBI Taxonomy" id="1517983"/>
    <lineage>
        <taxon>Eukaryota</taxon>
        <taxon>Metazoa</taxon>
        <taxon>Chordata</taxon>
        <taxon>Craniata</taxon>
        <taxon>Vertebrata</taxon>
        <taxon>Euteleostomi</taxon>
        <taxon>Actinopterygii</taxon>
        <taxon>Neopterygii</taxon>
        <taxon>Teleostei</taxon>
        <taxon>Neoteleostei</taxon>
        <taxon>Acanthomorphata</taxon>
        <taxon>Ovalentaria</taxon>
        <taxon>Atherinomorphae</taxon>
        <taxon>Cyprinodontiformes</taxon>
        <taxon>Goodeidae</taxon>
        <taxon>Xenoophorus</taxon>
    </lineage>
</organism>
<proteinExistence type="inferred from homology"/>
<comment type="similarity">
    <text evidence="3">Belongs to the sulfotransferase 1 family.</text>
</comment>
<dbReference type="InterPro" id="IPR037359">
    <property type="entry name" value="NST/OST"/>
</dbReference>